<evidence type="ECO:0000259" key="2">
    <source>
        <dbReference type="PROSITE" id="PS50966"/>
    </source>
</evidence>
<evidence type="ECO:0000313" key="4">
    <source>
        <dbReference type="WBParaSite" id="nRc.2.0.1.t41381-RA"/>
    </source>
</evidence>
<dbReference type="AlphaFoldDB" id="A0A915KTD3"/>
<protein>
    <submittedName>
        <fullName evidence="4">SWIM-type domain-containing protein</fullName>
    </submittedName>
</protein>
<keyword evidence="1" id="KW-0862">Zinc</keyword>
<evidence type="ECO:0000313" key="3">
    <source>
        <dbReference type="Proteomes" id="UP000887565"/>
    </source>
</evidence>
<dbReference type="Proteomes" id="UP000887565">
    <property type="component" value="Unplaced"/>
</dbReference>
<reference evidence="4" key="1">
    <citation type="submission" date="2022-11" db="UniProtKB">
        <authorList>
            <consortium name="WormBaseParasite"/>
        </authorList>
    </citation>
    <scope>IDENTIFICATION</scope>
</reference>
<evidence type="ECO:0000256" key="1">
    <source>
        <dbReference type="PROSITE-ProRule" id="PRU00325"/>
    </source>
</evidence>
<sequence>MPLEIAILALYNLYEYYFIEYDRSKYGLGDFTLKPCIPLHPASEMPKRENMHRDNILEFVRYGNVASQIPLVQMQEPPPFVPEDLNTEMRLAQYLVSKKFVTLVPDKALFIVEHNENKYMVQFDPYTCSCGVRYCHHILAARISCGLKTKAHKNCLSYSNNTNGISRVRINLGQVQHAQGKRGRQTTKWINLYAKSYVDATNNVNKDWAIKDAAVHKL</sequence>
<keyword evidence="1" id="KW-0479">Metal-binding</keyword>
<name>A0A915KTD3_ROMCU</name>
<dbReference type="GO" id="GO:0008270">
    <property type="term" value="F:zinc ion binding"/>
    <property type="evidence" value="ECO:0007669"/>
    <property type="project" value="UniProtKB-KW"/>
</dbReference>
<feature type="domain" description="SWIM-type" evidence="2">
    <location>
        <begin position="119"/>
        <end position="146"/>
    </location>
</feature>
<dbReference type="WBParaSite" id="nRc.2.0.1.t41381-RA">
    <property type="protein sequence ID" value="nRc.2.0.1.t41381-RA"/>
    <property type="gene ID" value="nRc.2.0.1.g41381"/>
</dbReference>
<proteinExistence type="predicted"/>
<organism evidence="3 4">
    <name type="scientific">Romanomermis culicivorax</name>
    <name type="common">Nematode worm</name>
    <dbReference type="NCBI Taxonomy" id="13658"/>
    <lineage>
        <taxon>Eukaryota</taxon>
        <taxon>Metazoa</taxon>
        <taxon>Ecdysozoa</taxon>
        <taxon>Nematoda</taxon>
        <taxon>Enoplea</taxon>
        <taxon>Dorylaimia</taxon>
        <taxon>Mermithida</taxon>
        <taxon>Mermithoidea</taxon>
        <taxon>Mermithidae</taxon>
        <taxon>Romanomermis</taxon>
    </lineage>
</organism>
<keyword evidence="3" id="KW-1185">Reference proteome</keyword>
<dbReference type="PROSITE" id="PS50966">
    <property type="entry name" value="ZF_SWIM"/>
    <property type="match status" value="1"/>
</dbReference>
<dbReference type="InterPro" id="IPR007527">
    <property type="entry name" value="Znf_SWIM"/>
</dbReference>
<accession>A0A915KTD3</accession>
<keyword evidence="1" id="KW-0863">Zinc-finger</keyword>